<dbReference type="GO" id="GO:0010304">
    <property type="term" value="P:PSII associated light-harvesting complex II catabolic process"/>
    <property type="evidence" value="ECO:0007669"/>
    <property type="project" value="TreeGrafter"/>
</dbReference>
<dbReference type="InterPro" id="IPR020904">
    <property type="entry name" value="Sc_DH/Rdtase_CS"/>
</dbReference>
<name>A0A699YDD2_HAELA</name>
<comment type="caution">
    <text evidence="1">The sequence shown here is derived from an EMBL/GenBank/DDBJ whole genome shotgun (WGS) entry which is preliminary data.</text>
</comment>
<dbReference type="InterPro" id="IPR002347">
    <property type="entry name" value="SDR_fam"/>
</dbReference>
<dbReference type="CDD" id="cd05233">
    <property type="entry name" value="SDR_c"/>
    <property type="match status" value="1"/>
</dbReference>
<organism evidence="1 2">
    <name type="scientific">Haematococcus lacustris</name>
    <name type="common">Green alga</name>
    <name type="synonym">Haematococcus pluvialis</name>
    <dbReference type="NCBI Taxonomy" id="44745"/>
    <lineage>
        <taxon>Eukaryota</taxon>
        <taxon>Viridiplantae</taxon>
        <taxon>Chlorophyta</taxon>
        <taxon>core chlorophytes</taxon>
        <taxon>Chlorophyceae</taxon>
        <taxon>CS clade</taxon>
        <taxon>Chlamydomonadales</taxon>
        <taxon>Haematococcaceae</taxon>
        <taxon>Haematococcus</taxon>
    </lineage>
</organism>
<dbReference type="PANTHER" id="PTHR24314">
    <property type="entry name" value="NON-SPECIFIC LIPID TRANSFER PROTEIN-RELATED"/>
    <property type="match status" value="1"/>
</dbReference>
<accession>A0A699YDD2</accession>
<gene>
    <name evidence="1" type="ORF">HaLaN_00402</name>
</gene>
<dbReference type="GO" id="GO:0015996">
    <property type="term" value="P:chlorophyll catabolic process"/>
    <property type="evidence" value="ECO:0007669"/>
    <property type="project" value="TreeGrafter"/>
</dbReference>
<dbReference type="PANTHER" id="PTHR24314:SF15">
    <property type="entry name" value="CHLOROPHYLL(IDE) B REDUCTASE NOL, CHLOROPLASTIC"/>
    <property type="match status" value="1"/>
</dbReference>
<dbReference type="InterPro" id="IPR052625">
    <property type="entry name" value="Chl_b_Red"/>
</dbReference>
<evidence type="ECO:0008006" key="3">
    <source>
        <dbReference type="Google" id="ProtNLM"/>
    </source>
</evidence>
<dbReference type="Proteomes" id="UP000485058">
    <property type="component" value="Unassembled WGS sequence"/>
</dbReference>
<dbReference type="Pfam" id="PF00106">
    <property type="entry name" value="adh_short"/>
    <property type="match status" value="1"/>
</dbReference>
<evidence type="ECO:0000313" key="2">
    <source>
        <dbReference type="Proteomes" id="UP000485058"/>
    </source>
</evidence>
<dbReference type="SUPFAM" id="SSF51735">
    <property type="entry name" value="NAD(P)-binding Rossmann-fold domains"/>
    <property type="match status" value="1"/>
</dbReference>
<feature type="non-terminal residue" evidence="1">
    <location>
        <position position="143"/>
    </location>
</feature>
<dbReference type="InterPro" id="IPR036291">
    <property type="entry name" value="NAD(P)-bd_dom_sf"/>
</dbReference>
<dbReference type="EMBL" id="BLLF01000012">
    <property type="protein sequence ID" value="GFH05868.1"/>
    <property type="molecule type" value="Genomic_DNA"/>
</dbReference>
<dbReference type="Gene3D" id="3.40.50.720">
    <property type="entry name" value="NAD(P)-binding Rossmann-like Domain"/>
    <property type="match status" value="1"/>
</dbReference>
<proteinExistence type="predicted"/>
<feature type="non-terminal residue" evidence="1">
    <location>
        <position position="1"/>
    </location>
</feature>
<reference evidence="1 2" key="1">
    <citation type="submission" date="2020-02" db="EMBL/GenBank/DDBJ databases">
        <title>Draft genome sequence of Haematococcus lacustris strain NIES-144.</title>
        <authorList>
            <person name="Morimoto D."/>
            <person name="Nakagawa S."/>
            <person name="Yoshida T."/>
            <person name="Sawayama S."/>
        </authorList>
    </citation>
    <scope>NUCLEOTIDE SEQUENCE [LARGE SCALE GENOMIC DNA]</scope>
    <source>
        <strain evidence="1 2">NIES-144</strain>
    </source>
</reference>
<dbReference type="PRINTS" id="PR00081">
    <property type="entry name" value="GDHRDH"/>
</dbReference>
<dbReference type="AlphaFoldDB" id="A0A699YDD2"/>
<keyword evidence="2" id="KW-1185">Reference proteome</keyword>
<sequence length="143" mass="15371">MLCCREAIRIMKDQPAGHVFNMDGAGADGSPTPRFAAYGATKRSLSQLGSSLQAELQQASVRNVAVHNLSPGMVTTELLMTGADTPTSRFFINCLAEEAGDVARFLVPRIRRVPLDSVNPLTGAISPAYIKYLTKGKAYSQIL</sequence>
<protein>
    <recommendedName>
        <fullName evidence="3">Chlorophyll(Ide) b reductase NOL, chloroplastic</fullName>
    </recommendedName>
</protein>
<evidence type="ECO:0000313" key="1">
    <source>
        <dbReference type="EMBL" id="GFH05868.1"/>
    </source>
</evidence>
<dbReference type="PROSITE" id="PS00061">
    <property type="entry name" value="ADH_SHORT"/>
    <property type="match status" value="1"/>
</dbReference>
<dbReference type="GO" id="GO:0034256">
    <property type="term" value="F:chlorophyll(ide) b reductase activity"/>
    <property type="evidence" value="ECO:0007669"/>
    <property type="project" value="TreeGrafter"/>
</dbReference>